<feature type="domain" description="Replication protein A 70 kDa DNA-binding subunit B/D first OB fold" evidence="2">
    <location>
        <begin position="12"/>
        <end position="83"/>
    </location>
</feature>
<dbReference type="Gene3D" id="2.40.50.140">
    <property type="entry name" value="Nucleic acid-binding proteins"/>
    <property type="match status" value="2"/>
</dbReference>
<dbReference type="PANTHER" id="PTHR47165:SF4">
    <property type="entry name" value="OS03G0429900 PROTEIN"/>
    <property type="match status" value="1"/>
</dbReference>
<protein>
    <submittedName>
        <fullName evidence="3">OLC1v1023068C1</fullName>
    </submittedName>
</protein>
<proteinExistence type="predicted"/>
<accession>A0AAV1C0J6</accession>
<dbReference type="Proteomes" id="UP001161247">
    <property type="component" value="Chromosome 1"/>
</dbReference>
<dbReference type="InterPro" id="IPR003871">
    <property type="entry name" value="RFA1B/D_OB_1st"/>
</dbReference>
<gene>
    <name evidence="3" type="ORF">OLC1_LOCUS1189</name>
</gene>
<name>A0AAV1C0J6_OLDCO</name>
<sequence length="410" mass="46358">MWKMMDTSRKGEVKSLELALIDAQGSKIQATIPARFMRDFKDWLEEGCCRKISCFDHALNINGAYQCAKHEYKIVFEPNTLVQTVDSMKVTLWGEHADLITNYMSKEPEFPVVLIVQIYLDDMNIPAIYEYKHRLEQNDIKEASIHKISIMSSISGYTTFDDFVKDSEILTLNEIRDLEEAGYVVVFGKISGIAKEYDWSYLGYMECNRNVIKIEDAEMPKSAGKSKTLSFGKKKQTADDKSQVPKKWMCNRHGPVSAVAPKFKLQVYLMDGSGSRIVTLWDRMVYTFINKTTAELREKDKDDYPKILDEIIGKKCLFRLDVSDYNITNNTSEIAVTRVTTDADVIKKYLDVVSEIQEIDPELSAEFAANLTPTQDSTTKTAASCTGDSGNGNAGDDRADSPPPKKMIPI</sequence>
<evidence type="ECO:0000259" key="2">
    <source>
        <dbReference type="Pfam" id="PF02721"/>
    </source>
</evidence>
<dbReference type="AlphaFoldDB" id="A0AAV1C0J6"/>
<dbReference type="EMBL" id="OX459118">
    <property type="protein sequence ID" value="CAI9088668.1"/>
    <property type="molecule type" value="Genomic_DNA"/>
</dbReference>
<evidence type="ECO:0000256" key="1">
    <source>
        <dbReference type="SAM" id="MobiDB-lite"/>
    </source>
</evidence>
<feature type="region of interest" description="Disordered" evidence="1">
    <location>
        <begin position="372"/>
        <end position="410"/>
    </location>
</feature>
<dbReference type="CDD" id="cd04480">
    <property type="entry name" value="RPA1_DBD_A_like"/>
    <property type="match status" value="1"/>
</dbReference>
<organism evidence="3 4">
    <name type="scientific">Oldenlandia corymbosa var. corymbosa</name>
    <dbReference type="NCBI Taxonomy" id="529605"/>
    <lineage>
        <taxon>Eukaryota</taxon>
        <taxon>Viridiplantae</taxon>
        <taxon>Streptophyta</taxon>
        <taxon>Embryophyta</taxon>
        <taxon>Tracheophyta</taxon>
        <taxon>Spermatophyta</taxon>
        <taxon>Magnoliopsida</taxon>
        <taxon>eudicotyledons</taxon>
        <taxon>Gunneridae</taxon>
        <taxon>Pentapetalae</taxon>
        <taxon>asterids</taxon>
        <taxon>lamiids</taxon>
        <taxon>Gentianales</taxon>
        <taxon>Rubiaceae</taxon>
        <taxon>Rubioideae</taxon>
        <taxon>Spermacoceae</taxon>
        <taxon>Hedyotis-Oldenlandia complex</taxon>
        <taxon>Oldenlandia</taxon>
    </lineage>
</organism>
<keyword evidence="4" id="KW-1185">Reference proteome</keyword>
<evidence type="ECO:0000313" key="4">
    <source>
        <dbReference type="Proteomes" id="UP001161247"/>
    </source>
</evidence>
<feature type="compositionally biased region" description="Pro residues" evidence="1">
    <location>
        <begin position="401"/>
        <end position="410"/>
    </location>
</feature>
<feature type="compositionally biased region" description="Polar residues" evidence="1">
    <location>
        <begin position="372"/>
        <end position="388"/>
    </location>
</feature>
<dbReference type="InterPro" id="IPR012340">
    <property type="entry name" value="NA-bd_OB-fold"/>
</dbReference>
<reference evidence="3" key="1">
    <citation type="submission" date="2023-03" db="EMBL/GenBank/DDBJ databases">
        <authorList>
            <person name="Julca I."/>
        </authorList>
    </citation>
    <scope>NUCLEOTIDE SEQUENCE</scope>
</reference>
<evidence type="ECO:0000313" key="3">
    <source>
        <dbReference type="EMBL" id="CAI9088668.1"/>
    </source>
</evidence>
<dbReference type="SUPFAM" id="SSF50249">
    <property type="entry name" value="Nucleic acid-binding proteins"/>
    <property type="match status" value="2"/>
</dbReference>
<dbReference type="Pfam" id="PF02721">
    <property type="entry name" value="DUF223"/>
    <property type="match status" value="1"/>
</dbReference>
<dbReference type="PANTHER" id="PTHR47165">
    <property type="entry name" value="OS03G0429900 PROTEIN"/>
    <property type="match status" value="1"/>
</dbReference>